<keyword evidence="6" id="KW-0805">Transcription regulation</keyword>
<evidence type="ECO:0000256" key="3">
    <source>
        <dbReference type="ARBA" id="ARBA00008030"/>
    </source>
</evidence>
<evidence type="ECO:0000256" key="8">
    <source>
        <dbReference type="ARBA" id="ARBA00023163"/>
    </source>
</evidence>
<evidence type="ECO:0000256" key="2">
    <source>
        <dbReference type="ARBA" id="ARBA00004496"/>
    </source>
</evidence>
<dbReference type="PANTHER" id="PTHR15975">
    <property type="entry name" value="CCR4-NOT TRANSCRIPTION COMPLEX SUBUNIT 11"/>
    <property type="match status" value="1"/>
</dbReference>
<evidence type="ECO:0000256" key="6">
    <source>
        <dbReference type="ARBA" id="ARBA00023015"/>
    </source>
</evidence>
<dbReference type="InterPro" id="IPR019312">
    <property type="entry name" value="CNOT11"/>
</dbReference>
<keyword evidence="11" id="KW-1185">Reference proteome</keyword>
<name>A0A7N2MQU7_QUELO</name>
<dbReference type="Proteomes" id="UP000594261">
    <property type="component" value="Chromosome 10"/>
</dbReference>
<keyword evidence="9" id="KW-0539">Nucleus</keyword>
<protein>
    <recommendedName>
        <fullName evidence="4">CCR4-NOT transcription complex subunit 11</fullName>
    </recommendedName>
</protein>
<dbReference type="GO" id="GO:0005634">
    <property type="term" value="C:nucleus"/>
    <property type="evidence" value="ECO:0007669"/>
    <property type="project" value="UniProtKB-SubCell"/>
</dbReference>
<evidence type="ECO:0000256" key="7">
    <source>
        <dbReference type="ARBA" id="ARBA00023158"/>
    </source>
</evidence>
<dbReference type="InParanoid" id="A0A7N2MQU7"/>
<proteinExistence type="inferred from homology"/>
<reference evidence="10" key="2">
    <citation type="submission" date="2021-01" db="UniProtKB">
        <authorList>
            <consortium name="EnsemblPlants"/>
        </authorList>
    </citation>
    <scope>IDENTIFICATION</scope>
</reference>
<sequence length="219" mass="24280">MVLFNQSGSGILVMYLSHVHDMFLKQSVADYIQGFDPSMHSFPQCEQLQQQYCDKIHPEPYNCLFKDGSVRSVVPDPDVPSGCDANSIEFDLQPGAKPILGSGDREETVIGLLRNLSLEGLGPQWIRPFPPRLPIQEGELVWLNPDDNHELLWDYGMCVDTSRGAAVRDLIAKALKGPLVPPQQEVDQIRTSRTKLRAIPNINGSKCISALNLLSNASL</sequence>
<keyword evidence="8" id="KW-0804">Transcription</keyword>
<evidence type="ECO:0000256" key="4">
    <source>
        <dbReference type="ARBA" id="ARBA00014872"/>
    </source>
</evidence>
<dbReference type="EnsemblPlants" id="QL10p034897:mrna">
    <property type="protein sequence ID" value="QL10p034897:mrna"/>
    <property type="gene ID" value="QL10p034897"/>
</dbReference>
<accession>A0A7N2MQU7</accession>
<keyword evidence="5" id="KW-0963">Cytoplasm</keyword>
<organism evidence="10 11">
    <name type="scientific">Quercus lobata</name>
    <name type="common">Valley oak</name>
    <dbReference type="NCBI Taxonomy" id="97700"/>
    <lineage>
        <taxon>Eukaryota</taxon>
        <taxon>Viridiplantae</taxon>
        <taxon>Streptophyta</taxon>
        <taxon>Embryophyta</taxon>
        <taxon>Tracheophyta</taxon>
        <taxon>Spermatophyta</taxon>
        <taxon>Magnoliopsida</taxon>
        <taxon>eudicotyledons</taxon>
        <taxon>Gunneridae</taxon>
        <taxon>Pentapetalae</taxon>
        <taxon>rosids</taxon>
        <taxon>fabids</taxon>
        <taxon>Fagales</taxon>
        <taxon>Fagaceae</taxon>
        <taxon>Quercus</taxon>
    </lineage>
</organism>
<keyword evidence="7" id="KW-0943">RNA-mediated gene silencing</keyword>
<dbReference type="GO" id="GO:0030014">
    <property type="term" value="C:CCR4-NOT complex"/>
    <property type="evidence" value="ECO:0007669"/>
    <property type="project" value="InterPro"/>
</dbReference>
<evidence type="ECO:0000256" key="9">
    <source>
        <dbReference type="ARBA" id="ARBA00023242"/>
    </source>
</evidence>
<dbReference type="AlphaFoldDB" id="A0A7N2MQU7"/>
<dbReference type="GO" id="GO:0005737">
    <property type="term" value="C:cytoplasm"/>
    <property type="evidence" value="ECO:0007669"/>
    <property type="project" value="UniProtKB-SubCell"/>
</dbReference>
<evidence type="ECO:0000313" key="11">
    <source>
        <dbReference type="Proteomes" id="UP000594261"/>
    </source>
</evidence>
<dbReference type="EMBL" id="LRBV02000010">
    <property type="status" value="NOT_ANNOTATED_CDS"/>
    <property type="molecule type" value="Genomic_DNA"/>
</dbReference>
<evidence type="ECO:0000313" key="10">
    <source>
        <dbReference type="EnsemblPlants" id="QL10p034897:mrna"/>
    </source>
</evidence>
<comment type="subcellular location">
    <subcellularLocation>
        <location evidence="2">Cytoplasm</location>
    </subcellularLocation>
    <subcellularLocation>
        <location evidence="1">Nucleus</location>
    </subcellularLocation>
</comment>
<comment type="similarity">
    <text evidence="3">Belongs to the CNOT11 family.</text>
</comment>
<dbReference type="GO" id="GO:0031047">
    <property type="term" value="P:regulatory ncRNA-mediated gene silencing"/>
    <property type="evidence" value="ECO:0007669"/>
    <property type="project" value="UniProtKB-KW"/>
</dbReference>
<evidence type="ECO:0000256" key="5">
    <source>
        <dbReference type="ARBA" id="ARBA00022490"/>
    </source>
</evidence>
<evidence type="ECO:0000256" key="1">
    <source>
        <dbReference type="ARBA" id="ARBA00004123"/>
    </source>
</evidence>
<dbReference type="Gramene" id="QL10p034897:mrna">
    <property type="protein sequence ID" value="QL10p034897:mrna"/>
    <property type="gene ID" value="QL10p034897"/>
</dbReference>
<reference evidence="10 11" key="1">
    <citation type="journal article" date="2016" name="G3 (Bethesda)">
        <title>First Draft Assembly and Annotation of the Genome of a California Endemic Oak Quercus lobata Nee (Fagaceae).</title>
        <authorList>
            <person name="Sork V.L."/>
            <person name="Fitz-Gibbon S.T."/>
            <person name="Puiu D."/>
            <person name="Crepeau M."/>
            <person name="Gugger P.F."/>
            <person name="Sherman R."/>
            <person name="Stevens K."/>
            <person name="Langley C.H."/>
            <person name="Pellegrini M."/>
            <person name="Salzberg S.L."/>
        </authorList>
    </citation>
    <scope>NUCLEOTIDE SEQUENCE [LARGE SCALE GENOMIC DNA]</scope>
    <source>
        <strain evidence="10 11">cv. SW786</strain>
    </source>
</reference>
<dbReference type="PANTHER" id="PTHR15975:SF0">
    <property type="entry name" value="CCR4-NOT TRANSCRIPTION COMPLEX SUBUNIT 11"/>
    <property type="match status" value="1"/>
</dbReference>